<dbReference type="EMBL" id="LR901738">
    <property type="protein sequence ID" value="CAD7249292.1"/>
    <property type="molecule type" value="Genomic_DNA"/>
</dbReference>
<evidence type="ECO:0000313" key="3">
    <source>
        <dbReference type="Proteomes" id="UP000677054"/>
    </source>
</evidence>
<dbReference type="Proteomes" id="UP000677054">
    <property type="component" value="Unassembled WGS sequence"/>
</dbReference>
<organism evidence="2">
    <name type="scientific">Darwinula stevensoni</name>
    <dbReference type="NCBI Taxonomy" id="69355"/>
    <lineage>
        <taxon>Eukaryota</taxon>
        <taxon>Metazoa</taxon>
        <taxon>Ecdysozoa</taxon>
        <taxon>Arthropoda</taxon>
        <taxon>Crustacea</taxon>
        <taxon>Oligostraca</taxon>
        <taxon>Ostracoda</taxon>
        <taxon>Podocopa</taxon>
        <taxon>Podocopida</taxon>
        <taxon>Darwinulocopina</taxon>
        <taxon>Darwinuloidea</taxon>
        <taxon>Darwinulidae</taxon>
        <taxon>Darwinula</taxon>
    </lineage>
</organism>
<dbReference type="AlphaFoldDB" id="A0A7R9A888"/>
<dbReference type="SMART" id="SM00198">
    <property type="entry name" value="SCP"/>
    <property type="match status" value="1"/>
</dbReference>
<gene>
    <name evidence="2" type="ORF">DSTB1V02_LOCUS9090</name>
</gene>
<dbReference type="Gene3D" id="3.40.33.10">
    <property type="entry name" value="CAP"/>
    <property type="match status" value="2"/>
</dbReference>
<sequence length="192" mass="20503">MKVLSYGLYRKMRGFHGSREIRLLFIQLVTMAVTLVAALRNAHAAPSDPNCLTPFDLGGTPGTNNCYSSTPTDNCGSVDGFGVSDEKSIIVDAHNRLRTKVATGQETQGNPGPQPSASNMRRMVHARNGTLHASGVGRFVRRGMRLRRLRGGSKLYACNYGPAGNVMGLGMYGVGTPCTCCQSTCSDGVLCD</sequence>
<dbReference type="InterPro" id="IPR018244">
    <property type="entry name" value="Allrgn_V5/Tpx1_CS"/>
</dbReference>
<dbReference type="SUPFAM" id="SSF55797">
    <property type="entry name" value="PR-1-like"/>
    <property type="match status" value="1"/>
</dbReference>
<accession>A0A7R9A888</accession>
<evidence type="ECO:0000313" key="2">
    <source>
        <dbReference type="EMBL" id="CAD7249292.1"/>
    </source>
</evidence>
<keyword evidence="3" id="KW-1185">Reference proteome</keyword>
<name>A0A7R9A888_9CRUS</name>
<reference evidence="2" key="1">
    <citation type="submission" date="2020-11" db="EMBL/GenBank/DDBJ databases">
        <authorList>
            <person name="Tran Van P."/>
        </authorList>
    </citation>
    <scope>NUCLEOTIDE SEQUENCE</scope>
</reference>
<evidence type="ECO:0000259" key="1">
    <source>
        <dbReference type="SMART" id="SM00198"/>
    </source>
</evidence>
<dbReference type="InterPro" id="IPR035940">
    <property type="entry name" value="CAP_sf"/>
</dbReference>
<dbReference type="PROSITE" id="PS01010">
    <property type="entry name" value="CRISP_2"/>
    <property type="match status" value="1"/>
</dbReference>
<dbReference type="PRINTS" id="PR00838">
    <property type="entry name" value="V5ALLERGEN"/>
</dbReference>
<proteinExistence type="predicted"/>
<dbReference type="InterPro" id="IPR014044">
    <property type="entry name" value="CAP_dom"/>
</dbReference>
<dbReference type="OrthoDB" id="414826at2759"/>
<dbReference type="GO" id="GO:0005576">
    <property type="term" value="C:extracellular region"/>
    <property type="evidence" value="ECO:0007669"/>
    <property type="project" value="InterPro"/>
</dbReference>
<dbReference type="InterPro" id="IPR002413">
    <property type="entry name" value="V5_allergen-like"/>
</dbReference>
<protein>
    <recommendedName>
        <fullName evidence="1">SCP domain-containing protein</fullName>
    </recommendedName>
</protein>
<dbReference type="EMBL" id="CAJPEV010002221">
    <property type="protein sequence ID" value="CAG0896155.1"/>
    <property type="molecule type" value="Genomic_DNA"/>
</dbReference>
<feature type="domain" description="SCP" evidence="1">
    <location>
        <begin position="85"/>
        <end position="168"/>
    </location>
</feature>